<evidence type="ECO:0000313" key="1">
    <source>
        <dbReference type="EMBL" id="PRD40431.1"/>
    </source>
</evidence>
<dbReference type="Proteomes" id="UP000239434">
    <property type="component" value="Unassembled WGS sequence"/>
</dbReference>
<protein>
    <submittedName>
        <fullName evidence="1">Uncharacterized protein</fullName>
    </submittedName>
</protein>
<gene>
    <name evidence="1" type="ORF">C5748_27020</name>
</gene>
<dbReference type="EMBL" id="PVBR01000051">
    <property type="protein sequence ID" value="PRD40431.1"/>
    <property type="molecule type" value="Genomic_DNA"/>
</dbReference>
<keyword evidence="2" id="KW-1185">Reference proteome</keyword>
<evidence type="ECO:0000313" key="2">
    <source>
        <dbReference type="Proteomes" id="UP000239434"/>
    </source>
</evidence>
<proteinExistence type="predicted"/>
<dbReference type="AlphaFoldDB" id="A0A2S9IIS2"/>
<accession>A0A2S9IIS2</accession>
<organism evidence="1 2">
    <name type="scientific">Phyllobacterium phragmitis</name>
    <dbReference type="NCBI Taxonomy" id="2670329"/>
    <lineage>
        <taxon>Bacteria</taxon>
        <taxon>Pseudomonadati</taxon>
        <taxon>Pseudomonadota</taxon>
        <taxon>Alphaproteobacteria</taxon>
        <taxon>Hyphomicrobiales</taxon>
        <taxon>Phyllobacteriaceae</taxon>
        <taxon>Phyllobacterium</taxon>
    </lineage>
</organism>
<dbReference type="RefSeq" id="WP_105746113.1">
    <property type="nucleotide sequence ID" value="NZ_PVBR01000051.1"/>
</dbReference>
<comment type="caution">
    <text evidence="1">The sequence shown here is derived from an EMBL/GenBank/DDBJ whole genome shotgun (WGS) entry which is preliminary data.</text>
</comment>
<reference evidence="1 2" key="1">
    <citation type="submission" date="2018-02" db="EMBL/GenBank/DDBJ databases">
        <title>The draft genome of Phyllobacterium sp. 1N-3.</title>
        <authorList>
            <person name="Liu L."/>
            <person name="Li L."/>
            <person name="Zhang X."/>
            <person name="Wang T."/>
            <person name="Liang L."/>
        </authorList>
    </citation>
    <scope>NUCLEOTIDE SEQUENCE [LARGE SCALE GENOMIC DNA]</scope>
    <source>
        <strain evidence="1 2">1N-3</strain>
    </source>
</reference>
<name>A0A2S9IIS2_9HYPH</name>
<sequence length="80" mass="8899">MSADQEYTVDDIIGDLSDLHGLLEAVRVFLDGMDYGVGKERNHQLDRVASLTSIASRFSKQILELTDANYRQLKAGRAAE</sequence>